<evidence type="ECO:0000256" key="1">
    <source>
        <dbReference type="SAM" id="Phobius"/>
    </source>
</evidence>
<proteinExistence type="predicted"/>
<gene>
    <name evidence="2" type="ORF">HLB23_37595</name>
</gene>
<feature type="transmembrane region" description="Helical" evidence="1">
    <location>
        <begin position="94"/>
        <end position="110"/>
    </location>
</feature>
<dbReference type="InterPro" id="IPR007163">
    <property type="entry name" value="VCA0040-like"/>
</dbReference>
<dbReference type="EMBL" id="JABELX010000022">
    <property type="protein sequence ID" value="NNH75500.1"/>
    <property type="molecule type" value="Genomic_DNA"/>
</dbReference>
<feature type="transmembrane region" description="Helical" evidence="1">
    <location>
        <begin position="190"/>
        <end position="208"/>
    </location>
</feature>
<organism evidence="2 3">
    <name type="scientific">Nocardia uniformis</name>
    <dbReference type="NCBI Taxonomy" id="53432"/>
    <lineage>
        <taxon>Bacteria</taxon>
        <taxon>Bacillati</taxon>
        <taxon>Actinomycetota</taxon>
        <taxon>Actinomycetes</taxon>
        <taxon>Mycobacteriales</taxon>
        <taxon>Nocardiaceae</taxon>
        <taxon>Nocardia</taxon>
    </lineage>
</organism>
<name>A0A849CFC5_9NOCA</name>
<dbReference type="PANTHER" id="PTHR37308:SF1">
    <property type="entry name" value="POLYPRENYL-PHOSPHATE TRANSPORTER"/>
    <property type="match status" value="1"/>
</dbReference>
<dbReference type="PANTHER" id="PTHR37308">
    <property type="entry name" value="INTEGRAL MEMBRANE PROTEIN"/>
    <property type="match status" value="1"/>
</dbReference>
<accession>A0A849CFC5</accession>
<dbReference type="AlphaFoldDB" id="A0A849CFC5"/>
<feature type="transmembrane region" description="Helical" evidence="1">
    <location>
        <begin position="220"/>
        <end position="238"/>
    </location>
</feature>
<comment type="caution">
    <text evidence="2">The sequence shown here is derived from an EMBL/GenBank/DDBJ whole genome shotgun (WGS) entry which is preliminary data.</text>
</comment>
<dbReference type="Pfam" id="PF04018">
    <property type="entry name" value="VCA0040-like"/>
    <property type="match status" value="1"/>
</dbReference>
<protein>
    <submittedName>
        <fullName evidence="2">DUF368 domain-containing protein</fullName>
    </submittedName>
</protein>
<keyword evidence="1" id="KW-1133">Transmembrane helix</keyword>
<dbReference type="Proteomes" id="UP000586827">
    <property type="component" value="Unassembled WGS sequence"/>
</dbReference>
<keyword evidence="1" id="KW-0472">Membrane</keyword>
<keyword evidence="1" id="KW-0812">Transmembrane</keyword>
<evidence type="ECO:0000313" key="2">
    <source>
        <dbReference type="EMBL" id="NNH75500.1"/>
    </source>
</evidence>
<feature type="transmembrane region" description="Helical" evidence="1">
    <location>
        <begin position="116"/>
        <end position="137"/>
    </location>
</feature>
<feature type="transmembrane region" description="Helical" evidence="1">
    <location>
        <begin position="258"/>
        <end position="278"/>
    </location>
</feature>
<feature type="transmembrane region" description="Helical" evidence="1">
    <location>
        <begin position="61"/>
        <end position="82"/>
    </location>
</feature>
<sequence length="305" mass="32241">MGIAETVPGFSGGTVALITGIYDRLILSAGHTVSGLRLLAVDLPRGDGTARSAAEFRRVDWPFIASVLAGMAVCAVLASKLLVPLVENHPQQTYAVFFGLVLVSLWVPYSESGRQWSPGLWAAAGVAAAAAFVLTGLPPSEIKDPHPLLIVAVASVAICALVMPGVSGSFILLATGMYTATFTAVNERDLGYLALFALGAFIGLSAFVKLLQWLLEHHHRVTLVIMTGLLVGSLRALWPWQTWDDDDSRALLAPSSDVPITVGLIALGSLIVVAVLVIERRTRAVHPAHSTGSAISEPRADSTRH</sequence>
<evidence type="ECO:0000313" key="3">
    <source>
        <dbReference type="Proteomes" id="UP000586827"/>
    </source>
</evidence>
<feature type="transmembrane region" description="Helical" evidence="1">
    <location>
        <begin position="149"/>
        <end position="178"/>
    </location>
</feature>
<reference evidence="2 3" key="1">
    <citation type="submission" date="2020-05" db="EMBL/GenBank/DDBJ databases">
        <title>MicrobeNet Type strains.</title>
        <authorList>
            <person name="Nicholson A.C."/>
        </authorList>
    </citation>
    <scope>NUCLEOTIDE SEQUENCE [LARGE SCALE GENOMIC DNA]</scope>
    <source>
        <strain evidence="2 3">JCM 3224</strain>
    </source>
</reference>
<keyword evidence="3" id="KW-1185">Reference proteome</keyword>